<evidence type="ECO:0000313" key="1">
    <source>
        <dbReference type="EMBL" id="JAE00731.1"/>
    </source>
</evidence>
<sequence>MKVHSQVMLGSDGHKRKCEHIKYSTRKKELVILSKMKRGKSLVMDTVQKIDK</sequence>
<dbReference type="AlphaFoldDB" id="A0A0A9ES82"/>
<name>A0A0A9ES82_ARUDO</name>
<proteinExistence type="predicted"/>
<reference evidence="1" key="1">
    <citation type="submission" date="2014-09" db="EMBL/GenBank/DDBJ databases">
        <authorList>
            <person name="Magalhaes I.L.F."/>
            <person name="Oliveira U."/>
            <person name="Santos F.R."/>
            <person name="Vidigal T.H.D.A."/>
            <person name="Brescovit A.D."/>
            <person name="Santos A.J."/>
        </authorList>
    </citation>
    <scope>NUCLEOTIDE SEQUENCE</scope>
    <source>
        <tissue evidence="1">Shoot tissue taken approximately 20 cm above the soil surface</tissue>
    </source>
</reference>
<reference evidence="1" key="2">
    <citation type="journal article" date="2015" name="Data Brief">
        <title>Shoot transcriptome of the giant reed, Arundo donax.</title>
        <authorList>
            <person name="Barrero R.A."/>
            <person name="Guerrero F.D."/>
            <person name="Moolhuijzen P."/>
            <person name="Goolsby J.A."/>
            <person name="Tidwell J."/>
            <person name="Bellgard S.E."/>
            <person name="Bellgard M.I."/>
        </authorList>
    </citation>
    <scope>NUCLEOTIDE SEQUENCE</scope>
    <source>
        <tissue evidence="1">Shoot tissue taken approximately 20 cm above the soil surface</tissue>
    </source>
</reference>
<protein>
    <submittedName>
        <fullName evidence="1">Uncharacterized protein</fullName>
    </submittedName>
</protein>
<dbReference type="EMBL" id="GBRH01197165">
    <property type="protein sequence ID" value="JAE00731.1"/>
    <property type="molecule type" value="Transcribed_RNA"/>
</dbReference>
<organism evidence="1">
    <name type="scientific">Arundo donax</name>
    <name type="common">Giant reed</name>
    <name type="synonym">Donax arundinaceus</name>
    <dbReference type="NCBI Taxonomy" id="35708"/>
    <lineage>
        <taxon>Eukaryota</taxon>
        <taxon>Viridiplantae</taxon>
        <taxon>Streptophyta</taxon>
        <taxon>Embryophyta</taxon>
        <taxon>Tracheophyta</taxon>
        <taxon>Spermatophyta</taxon>
        <taxon>Magnoliopsida</taxon>
        <taxon>Liliopsida</taxon>
        <taxon>Poales</taxon>
        <taxon>Poaceae</taxon>
        <taxon>PACMAD clade</taxon>
        <taxon>Arundinoideae</taxon>
        <taxon>Arundineae</taxon>
        <taxon>Arundo</taxon>
    </lineage>
</organism>
<accession>A0A0A9ES82</accession>